<dbReference type="Pfam" id="PF14796">
    <property type="entry name" value="AP3B1_C"/>
    <property type="match status" value="1"/>
</dbReference>
<evidence type="ECO:0000313" key="2">
    <source>
        <dbReference type="EMBL" id="VVC91252.1"/>
    </source>
</evidence>
<keyword evidence="3" id="KW-1185">Reference proteome</keyword>
<feature type="domain" description="AP-3 complex subunit beta C-terminal" evidence="1">
    <location>
        <begin position="2"/>
        <end position="72"/>
    </location>
</feature>
<protein>
    <recommendedName>
        <fullName evidence="1">AP-3 complex subunit beta C-terminal domain-containing protein</fullName>
    </recommendedName>
</protein>
<reference evidence="2 3" key="1">
    <citation type="submission" date="2017-07" db="EMBL/GenBank/DDBJ databases">
        <authorList>
            <person name="Talla V."/>
            <person name="Backstrom N."/>
        </authorList>
    </citation>
    <scope>NUCLEOTIDE SEQUENCE [LARGE SCALE GENOMIC DNA]</scope>
</reference>
<dbReference type="Pfam" id="PF24080">
    <property type="entry name" value="AP3B1_C_2"/>
    <property type="match status" value="1"/>
</dbReference>
<dbReference type="InterPro" id="IPR056314">
    <property type="entry name" value="AP3B1/2_C"/>
</dbReference>
<proteinExistence type="predicted"/>
<dbReference type="SMART" id="SM01355">
    <property type="entry name" value="AP3B1_C"/>
    <property type="match status" value="1"/>
</dbReference>
<dbReference type="EMBL" id="FZQP02001003">
    <property type="protein sequence ID" value="VVC91252.1"/>
    <property type="molecule type" value="Genomic_DNA"/>
</dbReference>
<evidence type="ECO:0000313" key="3">
    <source>
        <dbReference type="Proteomes" id="UP000324832"/>
    </source>
</evidence>
<name>A0A5E4Q181_9NEOP</name>
<dbReference type="InterPro" id="IPR029390">
    <property type="entry name" value="AP3B_C"/>
</dbReference>
<sequence>MFPRTPHLRARSLLAVHLELTNHSARDVTGIRLNKKTLTGSRSIVEFPPVAVLGPGAATTVLLGVDFTDSIQPVEFTLLSSIGEVGVVISPPVGELMRSVTMSPERWDLEHRKLRGMTECKKKAPKLSDDVMMCLRVFAGRMISSQELVLLSVQIGVEECTVVANCSNMAVASLLANEVANSFSKTY</sequence>
<organism evidence="2 3">
    <name type="scientific">Leptidea sinapis</name>
    <dbReference type="NCBI Taxonomy" id="189913"/>
    <lineage>
        <taxon>Eukaryota</taxon>
        <taxon>Metazoa</taxon>
        <taxon>Ecdysozoa</taxon>
        <taxon>Arthropoda</taxon>
        <taxon>Hexapoda</taxon>
        <taxon>Insecta</taxon>
        <taxon>Pterygota</taxon>
        <taxon>Neoptera</taxon>
        <taxon>Endopterygota</taxon>
        <taxon>Lepidoptera</taxon>
        <taxon>Glossata</taxon>
        <taxon>Ditrysia</taxon>
        <taxon>Papilionoidea</taxon>
        <taxon>Pieridae</taxon>
        <taxon>Dismorphiinae</taxon>
        <taxon>Leptidea</taxon>
    </lineage>
</organism>
<evidence type="ECO:0000259" key="1">
    <source>
        <dbReference type="SMART" id="SM01355"/>
    </source>
</evidence>
<dbReference type="Proteomes" id="UP000324832">
    <property type="component" value="Unassembled WGS sequence"/>
</dbReference>
<accession>A0A5E4Q181</accession>
<gene>
    <name evidence="2" type="ORF">LSINAPIS_LOCUS3963</name>
</gene>
<dbReference type="AlphaFoldDB" id="A0A5E4Q181"/>